<dbReference type="InterPro" id="IPR001789">
    <property type="entry name" value="Sig_transdc_resp-reg_receiver"/>
</dbReference>
<dbReference type="CDD" id="cd00156">
    <property type="entry name" value="REC"/>
    <property type="match status" value="1"/>
</dbReference>
<dbReference type="EMBL" id="CP077683">
    <property type="protein sequence ID" value="QXE92282.1"/>
    <property type="molecule type" value="Genomic_DNA"/>
</dbReference>
<evidence type="ECO:0000313" key="7">
    <source>
        <dbReference type="Proteomes" id="UP000683559"/>
    </source>
</evidence>
<evidence type="ECO:0000256" key="1">
    <source>
        <dbReference type="ARBA" id="ARBA00022553"/>
    </source>
</evidence>
<name>A0ABX8LKQ4_9BACT</name>
<evidence type="ECO:0000256" key="4">
    <source>
        <dbReference type="SAM" id="MobiDB-lite"/>
    </source>
</evidence>
<dbReference type="PROSITE" id="PS50110">
    <property type="entry name" value="RESPONSE_REGULATORY"/>
    <property type="match status" value="1"/>
</dbReference>
<keyword evidence="2" id="KW-0902">Two-component regulatory system</keyword>
<feature type="domain" description="Response regulatory" evidence="5">
    <location>
        <begin position="5"/>
        <end position="119"/>
    </location>
</feature>
<dbReference type="Pfam" id="PF00072">
    <property type="entry name" value="Response_reg"/>
    <property type="match status" value="1"/>
</dbReference>
<dbReference type="SMART" id="SM00448">
    <property type="entry name" value="REC"/>
    <property type="match status" value="1"/>
</dbReference>
<protein>
    <submittedName>
        <fullName evidence="6">Response regulator</fullName>
    </submittedName>
</protein>
<feature type="region of interest" description="Disordered" evidence="4">
    <location>
        <begin position="123"/>
        <end position="145"/>
    </location>
</feature>
<evidence type="ECO:0000256" key="2">
    <source>
        <dbReference type="ARBA" id="ARBA00023012"/>
    </source>
</evidence>
<sequence length="145" mass="15642">MKYRTALVVDDDVQYLRLLAAIFAGQGLTILTADNGNDALRILSEHSCELMITDLQMPEMDGFELSRLARMLAPDLDVVLCTGVASPRVVRQAAGLGISQVVAKPCRVQDILALLRGENVPQPGSTQAVSVQMPGGLHRTNSNRT</sequence>
<accession>A0ABX8LKQ4</accession>
<proteinExistence type="predicted"/>
<dbReference type="Proteomes" id="UP000683559">
    <property type="component" value="Chromosome"/>
</dbReference>
<organism evidence="6 7">
    <name type="scientific">Geomonas subterranea</name>
    <dbReference type="NCBI Taxonomy" id="2847989"/>
    <lineage>
        <taxon>Bacteria</taxon>
        <taxon>Pseudomonadati</taxon>
        <taxon>Thermodesulfobacteriota</taxon>
        <taxon>Desulfuromonadia</taxon>
        <taxon>Geobacterales</taxon>
        <taxon>Geobacteraceae</taxon>
        <taxon>Geomonas</taxon>
    </lineage>
</organism>
<evidence type="ECO:0000259" key="5">
    <source>
        <dbReference type="PROSITE" id="PS50110"/>
    </source>
</evidence>
<dbReference type="PANTHER" id="PTHR44591">
    <property type="entry name" value="STRESS RESPONSE REGULATOR PROTEIN 1"/>
    <property type="match status" value="1"/>
</dbReference>
<keyword evidence="7" id="KW-1185">Reference proteome</keyword>
<dbReference type="RefSeq" id="WP_217288836.1">
    <property type="nucleotide sequence ID" value="NZ_CP077683.1"/>
</dbReference>
<evidence type="ECO:0000313" key="6">
    <source>
        <dbReference type="EMBL" id="QXE92282.1"/>
    </source>
</evidence>
<gene>
    <name evidence="6" type="ORF">KP001_07100</name>
</gene>
<evidence type="ECO:0000256" key="3">
    <source>
        <dbReference type="PROSITE-ProRule" id="PRU00169"/>
    </source>
</evidence>
<reference evidence="6 7" key="1">
    <citation type="submission" date="2021-06" db="EMBL/GenBank/DDBJ databases">
        <title>Gemonas diversity in paddy soil.</title>
        <authorList>
            <person name="Liu G."/>
        </authorList>
    </citation>
    <scope>NUCLEOTIDE SEQUENCE [LARGE SCALE GENOMIC DNA]</scope>
    <source>
        <strain evidence="6 7">RG2</strain>
    </source>
</reference>
<feature type="modified residue" description="4-aspartylphosphate" evidence="3">
    <location>
        <position position="54"/>
    </location>
</feature>
<dbReference type="PANTHER" id="PTHR44591:SF14">
    <property type="entry name" value="PROTEIN PILG"/>
    <property type="match status" value="1"/>
</dbReference>
<dbReference type="InterPro" id="IPR050595">
    <property type="entry name" value="Bact_response_regulator"/>
</dbReference>
<keyword evidence="1 3" id="KW-0597">Phosphoprotein</keyword>